<evidence type="ECO:0000313" key="1">
    <source>
        <dbReference type="EMBL" id="UOE36878.1"/>
    </source>
</evidence>
<dbReference type="RefSeq" id="WP_243575401.1">
    <property type="nucleotide sequence ID" value="NZ_CP094529.1"/>
</dbReference>
<sequence>MLNIVVGVFNHQNNYKTLEQELENSGVDNHEYIVYLNEEHHNSPYLVSVEIKNEIRYESVKQIFDQNQVLKTYIFENMSISQASYSDIKKLIDARSKAEIHNSPDVRIKVQHDGINSEVKT</sequence>
<evidence type="ECO:0008006" key="3">
    <source>
        <dbReference type="Google" id="ProtNLM"/>
    </source>
</evidence>
<proteinExistence type="predicted"/>
<keyword evidence="2" id="KW-1185">Reference proteome</keyword>
<evidence type="ECO:0000313" key="2">
    <source>
        <dbReference type="Proteomes" id="UP000831068"/>
    </source>
</evidence>
<protein>
    <recommendedName>
        <fullName evidence="3">General stress protein 17M-like domain-containing protein</fullName>
    </recommendedName>
</protein>
<accession>A0ABY4BCK1</accession>
<dbReference type="EMBL" id="CP094529">
    <property type="protein sequence ID" value="UOE36878.1"/>
    <property type="molecule type" value="Genomic_DNA"/>
</dbReference>
<organism evidence="1 2">
    <name type="scientific">Chryseobacterium oryzae</name>
    <dbReference type="NCBI Taxonomy" id="2929799"/>
    <lineage>
        <taxon>Bacteria</taxon>
        <taxon>Pseudomonadati</taxon>
        <taxon>Bacteroidota</taxon>
        <taxon>Flavobacteriia</taxon>
        <taxon>Flavobacteriales</taxon>
        <taxon>Weeksellaceae</taxon>
        <taxon>Chryseobacterium group</taxon>
        <taxon>Chryseobacterium</taxon>
    </lineage>
</organism>
<reference evidence="1 2" key="1">
    <citation type="submission" date="2022-03" db="EMBL/GenBank/DDBJ databases">
        <title>Chryseobacterium sp. isolated from the Andong Sikhe.</title>
        <authorList>
            <person name="Won M."/>
            <person name="Kim S.-J."/>
            <person name="Kwon S.-W."/>
        </authorList>
    </citation>
    <scope>NUCLEOTIDE SEQUENCE [LARGE SCALE GENOMIC DNA]</scope>
    <source>
        <strain evidence="1 2">ADR-1</strain>
    </source>
</reference>
<gene>
    <name evidence="1" type="ORF">MTP08_07310</name>
</gene>
<dbReference type="Proteomes" id="UP000831068">
    <property type="component" value="Chromosome"/>
</dbReference>
<name>A0ABY4BCK1_9FLAO</name>